<dbReference type="InterPro" id="IPR001296">
    <property type="entry name" value="Glyco_trans_1"/>
</dbReference>
<feature type="compositionally biased region" description="Basic residues" evidence="1">
    <location>
        <begin position="1"/>
        <end position="11"/>
    </location>
</feature>
<dbReference type="SUPFAM" id="SSF53756">
    <property type="entry name" value="UDP-Glycosyltransferase/glycogen phosphorylase"/>
    <property type="match status" value="1"/>
</dbReference>
<dbReference type="CDD" id="cd03801">
    <property type="entry name" value="GT4_PimA-like"/>
    <property type="match status" value="1"/>
</dbReference>
<dbReference type="Pfam" id="PF00534">
    <property type="entry name" value="Glycos_transf_1"/>
    <property type="match status" value="1"/>
</dbReference>
<comment type="caution">
    <text evidence="3">The sequence shown here is derived from an EMBL/GenBank/DDBJ whole genome shotgun (WGS) entry which is preliminary data.</text>
</comment>
<dbReference type="GO" id="GO:0016758">
    <property type="term" value="F:hexosyltransferase activity"/>
    <property type="evidence" value="ECO:0007669"/>
    <property type="project" value="TreeGrafter"/>
</dbReference>
<dbReference type="PANTHER" id="PTHR45947">
    <property type="entry name" value="SULFOQUINOVOSYL TRANSFERASE SQD2"/>
    <property type="match status" value="1"/>
</dbReference>
<accession>A0A6B0YN81</accession>
<name>A0A6B0YN81_9CHLR</name>
<feature type="domain" description="Glycosyl transferase family 1" evidence="2">
    <location>
        <begin position="198"/>
        <end position="364"/>
    </location>
</feature>
<dbReference type="InterPro" id="IPR050194">
    <property type="entry name" value="Glycosyltransferase_grp1"/>
</dbReference>
<organism evidence="3">
    <name type="scientific">Caldilineaceae bacterium SB0664_bin_27</name>
    <dbReference type="NCBI Taxonomy" id="2605260"/>
    <lineage>
        <taxon>Bacteria</taxon>
        <taxon>Bacillati</taxon>
        <taxon>Chloroflexota</taxon>
        <taxon>Caldilineae</taxon>
        <taxon>Caldilineales</taxon>
        <taxon>Caldilineaceae</taxon>
    </lineage>
</organism>
<gene>
    <name evidence="3" type="ORF">F4Y42_03650</name>
</gene>
<evidence type="ECO:0000256" key="1">
    <source>
        <dbReference type="SAM" id="MobiDB-lite"/>
    </source>
</evidence>
<sequence length="386" mass="42867">MPMNHSSKRRSGAPPADPDRTLDEFLSRPEERATVALLTMDFPPSVGGVQRFLFELSRRIGRHCRLTVAVPQGDASLFQEEPFSLISLPSSMPWHYARVLATLRPHVTVVGHAHPRMLLPAALLSRKRFIGLALGNDFEVAQRRSHAPIFNRLLASAHPLVTISLANSQRLQYLGLPAPEILYPGTHPDRFTPPAVPPAGPPVLLTVARLVPRKGIDIVLQSLPPLLDRWPHLQYWIVGNGPSRPSLAQMIQKLGVTNAVRFLEEVSDSELPQIYRRATVFVMPVRTDYHDGSVEGFGIVYLEASASGLPVVAARSGGAPEALIENETGLLVPPDDPSMLTQALIRLLEDPDLRQRMGRAGRRWVETEMNWDRVGRQFLSIIERTL</sequence>
<proteinExistence type="predicted"/>
<dbReference type="Gene3D" id="3.40.50.2000">
    <property type="entry name" value="Glycogen Phosphorylase B"/>
    <property type="match status" value="2"/>
</dbReference>
<feature type="region of interest" description="Disordered" evidence="1">
    <location>
        <begin position="1"/>
        <end position="22"/>
    </location>
</feature>
<keyword evidence="3" id="KW-0808">Transferase</keyword>
<evidence type="ECO:0000313" key="3">
    <source>
        <dbReference type="EMBL" id="MXY92524.1"/>
    </source>
</evidence>
<evidence type="ECO:0000259" key="2">
    <source>
        <dbReference type="Pfam" id="PF00534"/>
    </source>
</evidence>
<dbReference type="AlphaFoldDB" id="A0A6B0YN81"/>
<reference evidence="3" key="1">
    <citation type="submission" date="2019-09" db="EMBL/GenBank/DDBJ databases">
        <title>Characterisation of the sponge microbiome using genome-centric metagenomics.</title>
        <authorList>
            <person name="Engelberts J.P."/>
            <person name="Robbins S.J."/>
            <person name="De Goeij J.M."/>
            <person name="Aranda M."/>
            <person name="Bell S.C."/>
            <person name="Webster N.S."/>
        </authorList>
    </citation>
    <scope>NUCLEOTIDE SEQUENCE</scope>
    <source>
        <strain evidence="3">SB0664_bin_27</strain>
    </source>
</reference>
<protein>
    <submittedName>
        <fullName evidence="3">Glycosyltransferase family 4 protein</fullName>
    </submittedName>
</protein>
<dbReference type="EMBL" id="VXRG01000035">
    <property type="protein sequence ID" value="MXY92524.1"/>
    <property type="molecule type" value="Genomic_DNA"/>
</dbReference>
<dbReference type="PANTHER" id="PTHR45947:SF3">
    <property type="entry name" value="SULFOQUINOVOSYL TRANSFERASE SQD2"/>
    <property type="match status" value="1"/>
</dbReference>